<feature type="transmembrane region" description="Helical" evidence="1">
    <location>
        <begin position="114"/>
        <end position="139"/>
    </location>
</feature>
<feature type="transmembrane region" description="Helical" evidence="1">
    <location>
        <begin position="151"/>
        <end position="168"/>
    </location>
</feature>
<organism evidence="2 3">
    <name type="scientific">Pendulispora brunnea</name>
    <dbReference type="NCBI Taxonomy" id="2905690"/>
    <lineage>
        <taxon>Bacteria</taxon>
        <taxon>Pseudomonadati</taxon>
        <taxon>Myxococcota</taxon>
        <taxon>Myxococcia</taxon>
        <taxon>Myxococcales</taxon>
        <taxon>Sorangiineae</taxon>
        <taxon>Pendulisporaceae</taxon>
        <taxon>Pendulispora</taxon>
    </lineage>
</organism>
<keyword evidence="1" id="KW-0812">Transmembrane</keyword>
<proteinExistence type="predicted"/>
<feature type="transmembrane region" description="Helical" evidence="1">
    <location>
        <begin position="213"/>
        <end position="231"/>
    </location>
</feature>
<evidence type="ECO:0000313" key="2">
    <source>
        <dbReference type="EMBL" id="WXA90277.1"/>
    </source>
</evidence>
<gene>
    <name evidence="2" type="ORF">LZC95_27920</name>
</gene>
<dbReference type="Proteomes" id="UP001379533">
    <property type="component" value="Chromosome"/>
</dbReference>
<keyword evidence="1" id="KW-0472">Membrane</keyword>
<dbReference type="RefSeq" id="WP_394840890.1">
    <property type="nucleotide sequence ID" value="NZ_CP089982.1"/>
</dbReference>
<feature type="transmembrane region" description="Helical" evidence="1">
    <location>
        <begin position="261"/>
        <end position="277"/>
    </location>
</feature>
<accession>A0ABZ2JZD3</accession>
<keyword evidence="3" id="KW-1185">Reference proteome</keyword>
<keyword evidence="1" id="KW-1133">Transmembrane helix</keyword>
<reference evidence="2 3" key="1">
    <citation type="submission" date="2021-12" db="EMBL/GenBank/DDBJ databases">
        <title>Discovery of the Pendulisporaceae a myxobacterial family with distinct sporulation behavior and unique specialized metabolism.</title>
        <authorList>
            <person name="Garcia R."/>
            <person name="Popoff A."/>
            <person name="Bader C.D."/>
            <person name="Loehr J."/>
            <person name="Walesch S."/>
            <person name="Walt C."/>
            <person name="Boldt J."/>
            <person name="Bunk B."/>
            <person name="Haeckl F.J.F.P.J."/>
            <person name="Gunesch A.P."/>
            <person name="Birkelbach J."/>
            <person name="Nuebel U."/>
            <person name="Pietschmann T."/>
            <person name="Bach T."/>
            <person name="Mueller R."/>
        </authorList>
    </citation>
    <scope>NUCLEOTIDE SEQUENCE [LARGE SCALE GENOMIC DNA]</scope>
    <source>
        <strain evidence="2 3">MSr12523</strain>
    </source>
</reference>
<name>A0ABZ2JZD3_9BACT</name>
<dbReference type="EMBL" id="CP089982">
    <property type="protein sequence ID" value="WXA90277.1"/>
    <property type="molecule type" value="Genomic_DNA"/>
</dbReference>
<feature type="transmembrane region" description="Helical" evidence="1">
    <location>
        <begin position="174"/>
        <end position="192"/>
    </location>
</feature>
<evidence type="ECO:0000256" key="1">
    <source>
        <dbReference type="SAM" id="Phobius"/>
    </source>
</evidence>
<feature type="transmembrane region" description="Helical" evidence="1">
    <location>
        <begin position="34"/>
        <end position="54"/>
    </location>
</feature>
<evidence type="ECO:0000313" key="3">
    <source>
        <dbReference type="Proteomes" id="UP001379533"/>
    </source>
</evidence>
<protein>
    <submittedName>
        <fullName evidence="2">Uncharacterized protein</fullName>
    </submittedName>
</protein>
<sequence length="305" mass="33419">MEEQSATMPVPAGEGANAFWARLLHRWFIEYNPFYLCSATLVLVGTMIWSRGLAQEGSVYGSLGVAAVAELYAMALLGGAALLTRLGQRRPAVLLALLTVVYQGDLTLHTETCAYLGMAGAVASVIWFAAFVAKLRVLAWIFQIRASTRSLATAIVGALGLVLIPRVLPGFGPSQRSVLIGMWLFSLIMLHERHGITSLVPLDAWAAVVLRRVMRATWLIWLGLAGLHIYMWSTAQALDIAPFVPAMALVAVRWIRRESSIWLLVGVVFTFVAWWAHSSRSTSAFGRFVGPAALGRRTFSRSTWC</sequence>
<feature type="transmembrane region" description="Helical" evidence="1">
    <location>
        <begin position="91"/>
        <end position="108"/>
    </location>
</feature>
<feature type="transmembrane region" description="Helical" evidence="1">
    <location>
        <begin position="60"/>
        <end position="84"/>
    </location>
</feature>